<evidence type="ECO:0000259" key="8">
    <source>
        <dbReference type="PROSITE" id="PS50835"/>
    </source>
</evidence>
<feature type="transmembrane region" description="Helical" evidence="7">
    <location>
        <begin position="43"/>
        <end position="61"/>
    </location>
</feature>
<organism evidence="9 10">
    <name type="scientific">Phascolarctos cinereus</name>
    <name type="common">Koala</name>
    <dbReference type="NCBI Taxonomy" id="38626"/>
    <lineage>
        <taxon>Eukaryota</taxon>
        <taxon>Metazoa</taxon>
        <taxon>Chordata</taxon>
        <taxon>Craniata</taxon>
        <taxon>Vertebrata</taxon>
        <taxon>Euteleostomi</taxon>
        <taxon>Mammalia</taxon>
        <taxon>Metatheria</taxon>
        <taxon>Diprotodontia</taxon>
        <taxon>Phascolarctidae</taxon>
        <taxon>Phascolarctos</taxon>
    </lineage>
</organism>
<dbReference type="InterPro" id="IPR003006">
    <property type="entry name" value="Ig/MHC_CS"/>
</dbReference>
<dbReference type="Pfam" id="PF07654">
    <property type="entry name" value="C1-set"/>
    <property type="match status" value="1"/>
</dbReference>
<protein>
    <submittedName>
        <fullName evidence="10">Major histocompatibility complex class I-related gene protein-like</fullName>
    </submittedName>
</protein>
<evidence type="ECO:0000256" key="7">
    <source>
        <dbReference type="SAM" id="Phobius"/>
    </source>
</evidence>
<dbReference type="PROSITE" id="PS00290">
    <property type="entry name" value="IG_MHC"/>
    <property type="match status" value="1"/>
</dbReference>
<dbReference type="InterPro" id="IPR036179">
    <property type="entry name" value="Ig-like_dom_sf"/>
</dbReference>
<keyword evidence="4 7" id="KW-0472">Membrane</keyword>
<dbReference type="SUPFAM" id="SSF54452">
    <property type="entry name" value="MHC antigen-recognition domain"/>
    <property type="match status" value="1"/>
</dbReference>
<keyword evidence="2" id="KW-1003">Cell membrane</keyword>
<dbReference type="Pfam" id="PF00129">
    <property type="entry name" value="MHC_I"/>
    <property type="match status" value="1"/>
</dbReference>
<dbReference type="GeneID" id="110218460"/>
<dbReference type="GO" id="GO:0009897">
    <property type="term" value="C:external side of plasma membrane"/>
    <property type="evidence" value="ECO:0007669"/>
    <property type="project" value="TreeGrafter"/>
</dbReference>
<dbReference type="Gene3D" id="2.60.40.10">
    <property type="entry name" value="Immunoglobulins"/>
    <property type="match status" value="1"/>
</dbReference>
<reference evidence="10" key="1">
    <citation type="submission" date="2025-08" db="UniProtKB">
        <authorList>
            <consortium name="RefSeq"/>
        </authorList>
    </citation>
    <scope>IDENTIFICATION</scope>
    <source>
        <tissue evidence="10">Spleen</tissue>
    </source>
</reference>
<dbReference type="AlphaFoldDB" id="A0A6P5LJZ5"/>
<dbReference type="InterPro" id="IPR037055">
    <property type="entry name" value="MHC_I-like_Ag-recog_sf"/>
</dbReference>
<dbReference type="GO" id="GO:0006955">
    <property type="term" value="P:immune response"/>
    <property type="evidence" value="ECO:0007669"/>
    <property type="project" value="TreeGrafter"/>
</dbReference>
<evidence type="ECO:0000313" key="10">
    <source>
        <dbReference type="RefSeq" id="XP_020856859.1"/>
    </source>
</evidence>
<keyword evidence="5" id="KW-1015">Disulfide bond</keyword>
<dbReference type="OMA" id="YSIHECV"/>
<keyword evidence="7" id="KW-1133">Transmembrane helix</keyword>
<dbReference type="KEGG" id="pcw:110218460"/>
<evidence type="ECO:0000256" key="3">
    <source>
        <dbReference type="ARBA" id="ARBA00022729"/>
    </source>
</evidence>
<evidence type="ECO:0000256" key="1">
    <source>
        <dbReference type="ARBA" id="ARBA00004236"/>
    </source>
</evidence>
<feature type="transmembrane region" description="Helical" evidence="7">
    <location>
        <begin position="338"/>
        <end position="361"/>
    </location>
</feature>
<evidence type="ECO:0000313" key="9">
    <source>
        <dbReference type="Proteomes" id="UP000515140"/>
    </source>
</evidence>
<keyword evidence="3" id="KW-0732">Signal</keyword>
<dbReference type="InterPro" id="IPR013783">
    <property type="entry name" value="Ig-like_fold"/>
</dbReference>
<keyword evidence="9" id="KW-1185">Reference proteome</keyword>
<evidence type="ECO:0000256" key="5">
    <source>
        <dbReference type="ARBA" id="ARBA00023157"/>
    </source>
</evidence>
<evidence type="ECO:0000256" key="4">
    <source>
        <dbReference type="ARBA" id="ARBA00023136"/>
    </source>
</evidence>
<evidence type="ECO:0000256" key="2">
    <source>
        <dbReference type="ARBA" id="ARBA00022475"/>
    </source>
</evidence>
<accession>A0A6P5LJZ5</accession>
<dbReference type="PROSITE" id="PS50835">
    <property type="entry name" value="IG_LIKE"/>
    <property type="match status" value="1"/>
</dbReference>
<dbReference type="RefSeq" id="XP_020856859.1">
    <property type="nucleotide sequence ID" value="XM_021001200.1"/>
</dbReference>
<sequence>MLLGYRVWRVEPPPTTVWLQVPGNYQWKGMANQRRRKRRRGSFSSLLIILGVLSLTGIQAAHHKHVIQFTTVGTGSSLLDHFMVDFLDDVQMFSYDKHNQQLMAKEAWISQALGAKFIAKIRQKLVDHEKSFLWFLKKLMQNETKHDVNHTLQVCVLCEIERNSLIGNEIQSAVDGQEFCLLNEEMGNQIMPEAQPFEAILTSTFWTTQRKDYMEEYCINTMKKILQHSSIKKNVPPEVTVSHYEAMDGITTLCCSATGFYPSSILLHWQKGKEIIVAGKESSRGILPNADSTFYQRITIELPPDDPGTNYDCVVDHIELGTPKAYPVHVKYPKKKCWTVTLTILGVVILVLSYAASFIMWNKMKTGYSIHECVPLEEWESQRQWENGRRRSLPC</sequence>
<feature type="domain" description="Ig-like" evidence="8">
    <location>
        <begin position="237"/>
        <end position="329"/>
    </location>
</feature>
<gene>
    <name evidence="10" type="primary">LOC110218460</name>
</gene>
<keyword evidence="7" id="KW-0812">Transmembrane</keyword>
<dbReference type="SMART" id="SM00407">
    <property type="entry name" value="IGc1"/>
    <property type="match status" value="1"/>
</dbReference>
<dbReference type="InterPro" id="IPR003597">
    <property type="entry name" value="Ig_C1-set"/>
</dbReference>
<name>A0A6P5LJZ5_PHACI</name>
<keyword evidence="6" id="KW-0325">Glycoprotein</keyword>
<dbReference type="PANTHER" id="PTHR16675:SF67">
    <property type="entry name" value="IG-LIKE DOMAIN-CONTAINING PROTEIN"/>
    <property type="match status" value="1"/>
</dbReference>
<dbReference type="FunFam" id="3.30.500.10:FF:000003">
    <property type="entry name" value="IgG receptor FcRn large subunit p51"/>
    <property type="match status" value="1"/>
</dbReference>
<dbReference type="InterPro" id="IPR011162">
    <property type="entry name" value="MHC_I/II-like_Ag-recog"/>
</dbReference>
<dbReference type="InterPro" id="IPR011161">
    <property type="entry name" value="MHC_I-like_Ag-recog"/>
</dbReference>
<proteinExistence type="predicted"/>
<dbReference type="Proteomes" id="UP000515140">
    <property type="component" value="Unplaced"/>
</dbReference>
<dbReference type="FunFam" id="2.60.40.10:FF:002056">
    <property type="entry name" value="MHC class I antigen"/>
    <property type="match status" value="1"/>
</dbReference>
<dbReference type="InterPro" id="IPR050208">
    <property type="entry name" value="MHC_class-I_related"/>
</dbReference>
<dbReference type="Gene3D" id="3.30.500.10">
    <property type="entry name" value="MHC class I-like antigen recognition-like"/>
    <property type="match status" value="1"/>
</dbReference>
<comment type="subcellular location">
    <subcellularLocation>
        <location evidence="1">Cell membrane</location>
    </subcellularLocation>
</comment>
<dbReference type="InParanoid" id="A0A6P5LJZ5"/>
<dbReference type="GO" id="GO:0005615">
    <property type="term" value="C:extracellular space"/>
    <property type="evidence" value="ECO:0007669"/>
    <property type="project" value="TreeGrafter"/>
</dbReference>
<dbReference type="SUPFAM" id="SSF48726">
    <property type="entry name" value="Immunoglobulin"/>
    <property type="match status" value="1"/>
</dbReference>
<dbReference type="InterPro" id="IPR007110">
    <property type="entry name" value="Ig-like_dom"/>
</dbReference>
<dbReference type="PANTHER" id="PTHR16675">
    <property type="entry name" value="MHC CLASS I-RELATED"/>
    <property type="match status" value="1"/>
</dbReference>
<evidence type="ECO:0000256" key="6">
    <source>
        <dbReference type="ARBA" id="ARBA00023180"/>
    </source>
</evidence>